<evidence type="ECO:0000256" key="1">
    <source>
        <dbReference type="ARBA" id="ARBA00004651"/>
    </source>
</evidence>
<dbReference type="GO" id="GO:0005886">
    <property type="term" value="C:plasma membrane"/>
    <property type="evidence" value="ECO:0007669"/>
    <property type="project" value="UniProtKB-SubCell"/>
</dbReference>
<dbReference type="SUPFAM" id="SSF103473">
    <property type="entry name" value="MFS general substrate transporter"/>
    <property type="match status" value="1"/>
</dbReference>
<comment type="subcellular location">
    <subcellularLocation>
        <location evidence="1">Cell membrane</location>
        <topology evidence="1">Multi-pass membrane protein</topology>
    </subcellularLocation>
</comment>
<dbReference type="Pfam" id="PF07690">
    <property type="entry name" value="MFS_1"/>
    <property type="match status" value="1"/>
</dbReference>
<evidence type="ECO:0000313" key="11">
    <source>
        <dbReference type="Proteomes" id="UP000294886"/>
    </source>
</evidence>
<feature type="transmembrane region" description="Helical" evidence="6">
    <location>
        <begin position="107"/>
        <end position="126"/>
    </location>
</feature>
<keyword evidence="5 6" id="KW-0472">Membrane</keyword>
<feature type="transmembrane region" description="Helical" evidence="6">
    <location>
        <begin position="147"/>
        <end position="167"/>
    </location>
</feature>
<evidence type="ECO:0000256" key="4">
    <source>
        <dbReference type="ARBA" id="ARBA00022989"/>
    </source>
</evidence>
<feature type="transmembrane region" description="Helical" evidence="6">
    <location>
        <begin position="226"/>
        <end position="246"/>
    </location>
</feature>
<feature type="transmembrane region" description="Helical" evidence="6">
    <location>
        <begin position="266"/>
        <end position="284"/>
    </location>
</feature>
<dbReference type="PANTHER" id="PTHR23528">
    <property type="match status" value="1"/>
</dbReference>
<evidence type="ECO:0000256" key="5">
    <source>
        <dbReference type="ARBA" id="ARBA00023136"/>
    </source>
</evidence>
<dbReference type="EMBL" id="SLWU01000013">
    <property type="protein sequence ID" value="TCO63882.1"/>
    <property type="molecule type" value="Genomic_DNA"/>
</dbReference>
<feature type="transmembrane region" description="Helical" evidence="6">
    <location>
        <begin position="381"/>
        <end position="399"/>
    </location>
</feature>
<proteinExistence type="predicted"/>
<dbReference type="PANTHER" id="PTHR23528:SF1">
    <property type="entry name" value="MAJOR FACILITATOR SUPERFAMILY (MFS) PROFILE DOMAIN-CONTAINING PROTEIN"/>
    <property type="match status" value="1"/>
</dbReference>
<feature type="transmembrane region" description="Helical" evidence="6">
    <location>
        <begin position="12"/>
        <end position="33"/>
    </location>
</feature>
<evidence type="ECO:0000313" key="9">
    <source>
        <dbReference type="EMBL" id="TCO63882.1"/>
    </source>
</evidence>
<evidence type="ECO:0000313" key="10">
    <source>
        <dbReference type="Proteomes" id="UP000264445"/>
    </source>
</evidence>
<dbReference type="Proteomes" id="UP000294886">
    <property type="component" value="Unassembled WGS sequence"/>
</dbReference>
<feature type="transmembrane region" description="Helical" evidence="6">
    <location>
        <begin position="173"/>
        <end position="193"/>
    </location>
</feature>
<dbReference type="InterPro" id="IPR036259">
    <property type="entry name" value="MFS_trans_sf"/>
</dbReference>
<evidence type="ECO:0000256" key="3">
    <source>
        <dbReference type="ARBA" id="ARBA00022692"/>
    </source>
</evidence>
<protein>
    <submittedName>
        <fullName evidence="8">MFS transporter</fullName>
    </submittedName>
    <submittedName>
        <fullName evidence="9">Na+/melibiose symporter-like transporter</fullName>
    </submittedName>
</protein>
<feature type="transmembrane region" description="Helical" evidence="6">
    <location>
        <begin position="315"/>
        <end position="340"/>
    </location>
</feature>
<evidence type="ECO:0000256" key="6">
    <source>
        <dbReference type="SAM" id="Phobius"/>
    </source>
</evidence>
<dbReference type="EMBL" id="DOLB01000133">
    <property type="protein sequence ID" value="HBT49909.1"/>
    <property type="molecule type" value="Genomic_DNA"/>
</dbReference>
<feature type="transmembrane region" description="Helical" evidence="6">
    <location>
        <begin position="352"/>
        <end position="375"/>
    </location>
</feature>
<dbReference type="Proteomes" id="UP000264445">
    <property type="component" value="Unassembled WGS sequence"/>
</dbReference>
<accession>A0A101E5U6</accession>
<dbReference type="PROSITE" id="PS50850">
    <property type="entry name" value="MFS"/>
    <property type="match status" value="1"/>
</dbReference>
<keyword evidence="4 6" id="KW-1133">Transmembrane helix</keyword>
<keyword evidence="2" id="KW-0813">Transport</keyword>
<dbReference type="GO" id="GO:0022857">
    <property type="term" value="F:transmembrane transporter activity"/>
    <property type="evidence" value="ECO:0007669"/>
    <property type="project" value="InterPro"/>
</dbReference>
<feature type="transmembrane region" description="Helical" evidence="6">
    <location>
        <begin position="84"/>
        <end position="101"/>
    </location>
</feature>
<organism evidence="9 11">
    <name type="scientific">Caldanaerobacter subterraneus</name>
    <dbReference type="NCBI Taxonomy" id="911092"/>
    <lineage>
        <taxon>Bacteria</taxon>
        <taxon>Bacillati</taxon>
        <taxon>Bacillota</taxon>
        <taxon>Clostridia</taxon>
        <taxon>Thermoanaerobacterales</taxon>
        <taxon>Thermoanaerobacteraceae</taxon>
        <taxon>Caldanaerobacter</taxon>
    </lineage>
</organism>
<evidence type="ECO:0000259" key="7">
    <source>
        <dbReference type="PROSITE" id="PS50850"/>
    </source>
</evidence>
<dbReference type="Gene3D" id="1.20.1250.20">
    <property type="entry name" value="MFS general substrate transporter like domains"/>
    <property type="match status" value="2"/>
</dbReference>
<dbReference type="InterPro" id="IPR020846">
    <property type="entry name" value="MFS_dom"/>
</dbReference>
<sequence length="408" mass="45701">MVFDENNQLPLNYFKIFNLGLGFMVVSMIWAAYNAYMPIFLGNFTKSNTLIGFVMSWDNIANLFILPVFGALSDNTRTSIGRRMPYILIGMPVAGILYAMLPLQTKLWALLIVDLMFNIVVASYRTPLVALMPDIVEEQHRSKANGVINFMGGLGALIIFFIGSQLYKLNKAYPFFLSGILSIIVPVILFLTIKEPKSFVIEERKEKQSIIKALITVVRDEDRAPFYTLLSIFMMIAGFAAVETFFTRYCKIALGIDESVSSFTMGFYALAFLIFALPAGFIASKIGKRKTMMIGAFGQAILFLIFMVVKDFRIIQILMPFAGIFNALFTINSYPLVVSYTSSEKIGTYTGLYYFFSSLAAIVTPSTFGAIMDYIGVNKLFLAASISVFISFVFLWLIGKRGEKPEIL</sequence>
<dbReference type="InterPro" id="IPR011701">
    <property type="entry name" value="MFS"/>
</dbReference>
<reference evidence="8 10" key="1">
    <citation type="journal article" date="2018" name="Nat. Biotechnol.">
        <title>A standardized bacterial taxonomy based on genome phylogeny substantially revises the tree of life.</title>
        <authorList>
            <person name="Parks D.H."/>
            <person name="Chuvochina M."/>
            <person name="Waite D.W."/>
            <person name="Rinke C."/>
            <person name="Skarshewski A."/>
            <person name="Chaumeil P.A."/>
            <person name="Hugenholtz P."/>
        </authorList>
    </citation>
    <scope>NUCLEOTIDE SEQUENCE [LARGE SCALE GENOMIC DNA]</scope>
    <source>
        <strain evidence="8">UBA12544</strain>
    </source>
</reference>
<keyword evidence="3 6" id="KW-0812">Transmembrane</keyword>
<reference evidence="9 11" key="2">
    <citation type="submission" date="2019-03" db="EMBL/GenBank/DDBJ databases">
        <title>Genomic Encyclopedia of Type Strains, Phase IV (KMG-IV): sequencing the most valuable type-strain genomes for metagenomic binning, comparative biology and taxonomic classification.</title>
        <authorList>
            <person name="Goeker M."/>
        </authorList>
    </citation>
    <scope>NUCLEOTIDE SEQUENCE [LARGE SCALE GENOMIC DNA]</scope>
    <source>
        <strain evidence="9 11">DSM 13054</strain>
    </source>
</reference>
<dbReference type="OMA" id="PMVVDMT"/>
<dbReference type="AlphaFoldDB" id="A0A101E5U6"/>
<feature type="domain" description="Major facilitator superfamily (MFS) profile" evidence="7">
    <location>
        <begin position="8"/>
        <end position="403"/>
    </location>
</feature>
<gene>
    <name evidence="8" type="ORF">DEA61_08885</name>
    <name evidence="9" type="ORF">EV203_11339</name>
</gene>
<name>A0A101E5U6_9THEO</name>
<dbReference type="RefSeq" id="WP_009610980.1">
    <property type="nucleotide sequence ID" value="NZ_DOLB01000133.1"/>
</dbReference>
<evidence type="ECO:0000313" key="8">
    <source>
        <dbReference type="EMBL" id="HBT49909.1"/>
    </source>
</evidence>
<feature type="transmembrane region" description="Helical" evidence="6">
    <location>
        <begin position="291"/>
        <end position="309"/>
    </location>
</feature>
<comment type="caution">
    <text evidence="9">The sequence shown here is derived from an EMBL/GenBank/DDBJ whole genome shotgun (WGS) entry which is preliminary data.</text>
</comment>
<evidence type="ECO:0000256" key="2">
    <source>
        <dbReference type="ARBA" id="ARBA00022448"/>
    </source>
</evidence>
<feature type="transmembrane region" description="Helical" evidence="6">
    <location>
        <begin position="53"/>
        <end position="72"/>
    </location>
</feature>